<comment type="function">
    <text evidence="8">Component of the Mediator complex, a coactivator involved in the regulated transcription of nearly all RNA polymerase II-dependent genes. Mediator functions as a bridge to convey information from gene-specific regulatory proteins to the basal RNA polymerase II transcription machinery. Mediator is recruited to promoters by direct interactions with regulatory proteins and serves as a scaffold for the assembly of a functional preinitiation complex with RNA polymerase II and the general transcription factors.</text>
</comment>
<evidence type="ECO:0000313" key="12">
    <source>
        <dbReference type="Proteomes" id="UP000472727"/>
    </source>
</evidence>
<comment type="subunit">
    <text evidence="8">Component of the Mediator complex.</text>
</comment>
<evidence type="ECO:0000256" key="1">
    <source>
        <dbReference type="ARBA" id="ARBA00004123"/>
    </source>
</evidence>
<feature type="compositionally biased region" description="Low complexity" evidence="9">
    <location>
        <begin position="135"/>
        <end position="145"/>
    </location>
</feature>
<dbReference type="Proteomes" id="UP000472727">
    <property type="component" value="Unassembled WGS sequence"/>
</dbReference>
<accession>A0A6G1LST8</accession>
<evidence type="ECO:0000256" key="5">
    <source>
        <dbReference type="ARBA" id="ARBA00023163"/>
    </source>
</evidence>
<feature type="compositionally biased region" description="Basic and acidic residues" evidence="9">
    <location>
        <begin position="260"/>
        <end position="284"/>
    </location>
</feature>
<dbReference type="EMBL" id="WIWS01000095">
    <property type="protein sequence ID" value="KAF3208113.1"/>
    <property type="molecule type" value="Genomic_DNA"/>
</dbReference>
<evidence type="ECO:0000256" key="8">
    <source>
        <dbReference type="RuleBase" id="RU364141"/>
    </source>
</evidence>
<keyword evidence="8" id="KW-0010">Activator</keyword>
<feature type="region of interest" description="Disordered" evidence="9">
    <location>
        <begin position="120"/>
        <end position="189"/>
    </location>
</feature>
<evidence type="ECO:0000256" key="6">
    <source>
        <dbReference type="ARBA" id="ARBA00023242"/>
    </source>
</evidence>
<reference evidence="10 12" key="1">
    <citation type="submission" date="2019-06" db="EMBL/GenBank/DDBJ databases">
        <authorList>
            <person name="Palmer J.M."/>
        </authorList>
    </citation>
    <scope>NUCLEOTIDE SEQUENCE [LARGE SCALE GENOMIC DNA]</scope>
    <source>
        <strain evidence="10 12">TWF106</strain>
        <strain evidence="11">TWF679</strain>
    </source>
</reference>
<keyword evidence="6 8" id="KW-0539">Nucleus</keyword>
<dbReference type="Pfam" id="PF10018">
    <property type="entry name" value="Med4"/>
    <property type="match status" value="1"/>
</dbReference>
<dbReference type="Proteomes" id="UP000614610">
    <property type="component" value="Unassembled WGS sequence"/>
</dbReference>
<dbReference type="InterPro" id="IPR019258">
    <property type="entry name" value="Mediator_Med4"/>
</dbReference>
<dbReference type="EMBL" id="WIWT01000036">
    <property type="protein sequence ID" value="KAF3210869.1"/>
    <property type="molecule type" value="Genomic_DNA"/>
</dbReference>
<sequence length="297" mass="31213">MDAVLKKSLEAIESSLASLLESVTVDDPSSDAALALVAADDDLSSSLEQLVVHQTNHQRLLHLRALSSALDSELSALLTTLSQARIELQSTTTTVFPAHARQVEYDALLSYATKISKFTRPPTHLKSQPQPADPTATTEASSSTALVLKSADVNGNNASKDGGVDGSSANNAAGAGAGETTGNAATRPTAEDIAMLDPTAGMPFVPWPTEEIMRRGILANMGSMETMPDAAAGQEAEPGAAEPDATGEVAPPTGGSRQMSDADRERAREEAARREAERKQKEQEVFQGLDLYDPDSD</sequence>
<dbReference type="GO" id="GO:0070847">
    <property type="term" value="C:core mediator complex"/>
    <property type="evidence" value="ECO:0007669"/>
    <property type="project" value="TreeGrafter"/>
</dbReference>
<evidence type="ECO:0000256" key="9">
    <source>
        <dbReference type="SAM" id="MobiDB-lite"/>
    </source>
</evidence>
<dbReference type="GO" id="GO:0016592">
    <property type="term" value="C:mediator complex"/>
    <property type="evidence" value="ECO:0007669"/>
    <property type="project" value="InterPro"/>
</dbReference>
<gene>
    <name evidence="8" type="primary">MED4</name>
    <name evidence="10" type="ORF">TWF106_011547</name>
    <name evidence="11" type="ORF">TWF679_006657</name>
</gene>
<evidence type="ECO:0000256" key="3">
    <source>
        <dbReference type="ARBA" id="ARBA00020629"/>
    </source>
</evidence>
<evidence type="ECO:0000313" key="10">
    <source>
        <dbReference type="EMBL" id="KAF3208113.1"/>
    </source>
</evidence>
<dbReference type="AlphaFoldDB" id="A0A6G1LST8"/>
<evidence type="ECO:0000256" key="2">
    <source>
        <dbReference type="ARBA" id="ARBA00009626"/>
    </source>
</evidence>
<comment type="similarity">
    <text evidence="2 8">Belongs to the Mediator complex subunit 4 family.</text>
</comment>
<proteinExistence type="inferred from homology"/>
<dbReference type="PANTHER" id="PTHR13208:SF2">
    <property type="entry name" value="MEDIATOR OF RNA POLYMERASE II TRANSCRIPTION SUBUNIT 4"/>
    <property type="match status" value="1"/>
</dbReference>
<comment type="subcellular location">
    <subcellularLocation>
        <location evidence="1 8">Nucleus</location>
    </subcellularLocation>
</comment>
<feature type="compositionally biased region" description="Low complexity" evidence="9">
    <location>
        <begin position="169"/>
        <end position="186"/>
    </location>
</feature>
<dbReference type="PANTHER" id="PTHR13208">
    <property type="entry name" value="MEDIATOR OF RNA POLYMERASE II TRANSCRIPTION SUBUNIT 4"/>
    <property type="match status" value="1"/>
</dbReference>
<evidence type="ECO:0000256" key="7">
    <source>
        <dbReference type="ARBA" id="ARBA00031257"/>
    </source>
</evidence>
<keyword evidence="5 8" id="KW-0804">Transcription</keyword>
<evidence type="ECO:0000256" key="4">
    <source>
        <dbReference type="ARBA" id="ARBA00023015"/>
    </source>
</evidence>
<comment type="caution">
    <text evidence="10">The sequence shown here is derived from an EMBL/GenBank/DDBJ whole genome shotgun (WGS) entry which is preliminary data.</text>
</comment>
<dbReference type="GO" id="GO:0003712">
    <property type="term" value="F:transcription coregulator activity"/>
    <property type="evidence" value="ECO:0007669"/>
    <property type="project" value="InterPro"/>
</dbReference>
<keyword evidence="4 8" id="KW-0805">Transcription regulation</keyword>
<feature type="region of interest" description="Disordered" evidence="9">
    <location>
        <begin position="229"/>
        <end position="297"/>
    </location>
</feature>
<dbReference type="GO" id="GO:0006357">
    <property type="term" value="P:regulation of transcription by RNA polymerase II"/>
    <property type="evidence" value="ECO:0007669"/>
    <property type="project" value="InterPro"/>
</dbReference>
<name>A0A6G1LST8_ORBOL</name>
<organism evidence="10 12">
    <name type="scientific">Orbilia oligospora</name>
    <name type="common">Nematode-trapping fungus</name>
    <name type="synonym">Arthrobotrys oligospora</name>
    <dbReference type="NCBI Taxonomy" id="2813651"/>
    <lineage>
        <taxon>Eukaryota</taxon>
        <taxon>Fungi</taxon>
        <taxon>Dikarya</taxon>
        <taxon>Ascomycota</taxon>
        <taxon>Pezizomycotina</taxon>
        <taxon>Orbiliomycetes</taxon>
        <taxon>Orbiliales</taxon>
        <taxon>Orbiliaceae</taxon>
        <taxon>Orbilia</taxon>
    </lineage>
</organism>
<evidence type="ECO:0000313" key="11">
    <source>
        <dbReference type="EMBL" id="KAF3210869.1"/>
    </source>
</evidence>
<feature type="compositionally biased region" description="Low complexity" evidence="9">
    <location>
        <begin position="229"/>
        <end position="244"/>
    </location>
</feature>
<dbReference type="OrthoDB" id="1929813at2759"/>
<protein>
    <recommendedName>
        <fullName evidence="3 8">Mediator of RNA polymerase II transcription subunit 4</fullName>
    </recommendedName>
    <alternativeName>
        <fullName evidence="7 8">Mediator complex subunit 4</fullName>
    </alternativeName>
</protein>